<dbReference type="AlphaFoldDB" id="A0A4S8JYS7"/>
<dbReference type="EMBL" id="PYDT01000003">
    <property type="protein sequence ID" value="THU67511.1"/>
    <property type="molecule type" value="Genomic_DNA"/>
</dbReference>
<protein>
    <submittedName>
        <fullName evidence="1">Uncharacterized protein</fullName>
    </submittedName>
</protein>
<reference evidence="1 2" key="1">
    <citation type="journal article" date="2019" name="Nat. Plants">
        <title>Genome sequencing of Musa balbisiana reveals subgenome evolution and function divergence in polyploid bananas.</title>
        <authorList>
            <person name="Yao X."/>
        </authorList>
    </citation>
    <scope>NUCLEOTIDE SEQUENCE [LARGE SCALE GENOMIC DNA]</scope>
    <source>
        <strain evidence="2">cv. DH-PKW</strain>
        <tissue evidence="1">Leaves</tissue>
    </source>
</reference>
<keyword evidence="2" id="KW-1185">Reference proteome</keyword>
<comment type="caution">
    <text evidence="1">The sequence shown here is derived from an EMBL/GenBank/DDBJ whole genome shotgun (WGS) entry which is preliminary data.</text>
</comment>
<gene>
    <name evidence="1" type="ORF">C4D60_Mb05t25390</name>
</gene>
<name>A0A4S8JYS7_MUSBA</name>
<accession>A0A4S8JYS7</accession>
<organism evidence="1 2">
    <name type="scientific">Musa balbisiana</name>
    <name type="common">Banana</name>
    <dbReference type="NCBI Taxonomy" id="52838"/>
    <lineage>
        <taxon>Eukaryota</taxon>
        <taxon>Viridiplantae</taxon>
        <taxon>Streptophyta</taxon>
        <taxon>Embryophyta</taxon>
        <taxon>Tracheophyta</taxon>
        <taxon>Spermatophyta</taxon>
        <taxon>Magnoliopsida</taxon>
        <taxon>Liliopsida</taxon>
        <taxon>Zingiberales</taxon>
        <taxon>Musaceae</taxon>
        <taxon>Musa</taxon>
    </lineage>
</organism>
<evidence type="ECO:0000313" key="2">
    <source>
        <dbReference type="Proteomes" id="UP000317650"/>
    </source>
</evidence>
<proteinExistence type="predicted"/>
<evidence type="ECO:0000313" key="1">
    <source>
        <dbReference type="EMBL" id="THU67511.1"/>
    </source>
</evidence>
<dbReference type="Proteomes" id="UP000317650">
    <property type="component" value="Chromosome 5"/>
</dbReference>
<sequence>MKDITVELLQKQINEKHECFHNDKPSVVCFLFIASLPVGSTAKCEESGEKFTVSNIIIDGDLQWSSV</sequence>